<protein>
    <submittedName>
        <fullName evidence="1">Epimerase</fullName>
    </submittedName>
</protein>
<dbReference type="SUPFAM" id="SSF51735">
    <property type="entry name" value="NAD(P)-binding Rossmann-fold domains"/>
    <property type="match status" value="1"/>
</dbReference>
<name>A0ABW8EXS9_9BURK</name>
<dbReference type="EMBL" id="JBIUZV010000002">
    <property type="protein sequence ID" value="MFJ3044882.1"/>
    <property type="molecule type" value="Genomic_DNA"/>
</dbReference>
<evidence type="ECO:0000313" key="1">
    <source>
        <dbReference type="EMBL" id="MFJ3044882.1"/>
    </source>
</evidence>
<gene>
    <name evidence="1" type="ORF">ACIPEN_03520</name>
</gene>
<dbReference type="PANTHER" id="PTHR14097:SF8">
    <property type="entry name" value="NAD(P)-BINDING DOMAIN-CONTAINING PROTEIN"/>
    <property type="match status" value="1"/>
</dbReference>
<dbReference type="PANTHER" id="PTHR14097">
    <property type="entry name" value="OXIDOREDUCTASE HTATIP2"/>
    <property type="match status" value="1"/>
</dbReference>
<reference evidence="1 2" key="1">
    <citation type="submission" date="2024-10" db="EMBL/GenBank/DDBJ databases">
        <title>The Natural Products Discovery Center: Release of the First 8490 Sequenced Strains for Exploring Actinobacteria Biosynthetic Diversity.</title>
        <authorList>
            <person name="Kalkreuter E."/>
            <person name="Kautsar S.A."/>
            <person name="Yang D."/>
            <person name="Bader C.D."/>
            <person name="Teijaro C.N."/>
            <person name="Fluegel L."/>
            <person name="Davis C.M."/>
            <person name="Simpson J.R."/>
            <person name="Lauterbach L."/>
            <person name="Steele A.D."/>
            <person name="Gui C."/>
            <person name="Meng S."/>
            <person name="Li G."/>
            <person name="Viehrig K."/>
            <person name="Ye F."/>
            <person name="Su P."/>
            <person name="Kiefer A.F."/>
            <person name="Nichols A."/>
            <person name="Cepeda A.J."/>
            <person name="Yan W."/>
            <person name="Fan B."/>
            <person name="Jiang Y."/>
            <person name="Adhikari A."/>
            <person name="Zheng C.-J."/>
            <person name="Schuster L."/>
            <person name="Cowan T.M."/>
            <person name="Smanski M.J."/>
            <person name="Chevrette M.G."/>
            <person name="De Carvalho L.P.S."/>
            <person name="Shen B."/>
        </authorList>
    </citation>
    <scope>NUCLEOTIDE SEQUENCE [LARGE SCALE GENOMIC DNA]</scope>
    <source>
        <strain evidence="1 2">NPDC087045</strain>
    </source>
</reference>
<evidence type="ECO:0000313" key="2">
    <source>
        <dbReference type="Proteomes" id="UP001617427"/>
    </source>
</evidence>
<organism evidence="1 2">
    <name type="scientific">Herbaspirillum chlorophenolicum</name>
    <dbReference type="NCBI Taxonomy" id="211589"/>
    <lineage>
        <taxon>Bacteria</taxon>
        <taxon>Pseudomonadati</taxon>
        <taxon>Pseudomonadota</taxon>
        <taxon>Betaproteobacteria</taxon>
        <taxon>Burkholderiales</taxon>
        <taxon>Oxalobacteraceae</taxon>
        <taxon>Herbaspirillum</taxon>
    </lineage>
</organism>
<comment type="caution">
    <text evidence="1">The sequence shown here is derived from an EMBL/GenBank/DDBJ whole genome shotgun (WGS) entry which is preliminary data.</text>
</comment>
<dbReference type="RefSeq" id="WP_402698388.1">
    <property type="nucleotide sequence ID" value="NZ_JBIUZV010000002.1"/>
</dbReference>
<proteinExistence type="predicted"/>
<accession>A0ABW8EXS9</accession>
<keyword evidence="2" id="KW-1185">Reference proteome</keyword>
<dbReference type="InterPro" id="IPR036291">
    <property type="entry name" value="NAD(P)-bd_dom_sf"/>
</dbReference>
<dbReference type="Proteomes" id="UP001617427">
    <property type="component" value="Unassembled WGS sequence"/>
</dbReference>
<sequence>MKVLIFGASGMVGLGVLRECLVAADVTQVTTVGRGPADTSLFRKDRLDAGFNQALSSKLRQLVHADMFDYRAIESELAGFDACFFCLGVSSLGMREDEYARITYDLTMAAARSLQRLNPGMTFIYVSGAGTDSSERGKTMWARVKGATENALLRQGFAHACMFRPGAIIPMHGVRSKTPAYRLLYPVLQPLLPLLRALWPDKILTTELIGKAMLEAVRHGGEKGVLETADIHRLSMRAA</sequence>
<dbReference type="Gene3D" id="3.40.50.720">
    <property type="entry name" value="NAD(P)-binding Rossmann-like Domain"/>
    <property type="match status" value="1"/>
</dbReference>